<proteinExistence type="predicted"/>
<dbReference type="STRING" id="667676.SAMN05192539_105732"/>
<accession>A0A1H7EFD8</accession>
<gene>
    <name evidence="1" type="ORF">SAMN05192539_105732</name>
</gene>
<dbReference type="OrthoDB" id="9006962at2"/>
<sequence>MMAYLSERENVVEQVDSLCLRLFDTWCEARSMTLLAYLLHCWPLTDSAPGALRRLGETMRDLRRHHADQLDADGFHALCEMADLIDELVERPARTVRLMAVGDVPE</sequence>
<protein>
    <submittedName>
        <fullName evidence="1">Uncharacterized protein</fullName>
    </submittedName>
</protein>
<name>A0A1H7EFD8_9BURK</name>
<dbReference type="EMBL" id="FNYE01000057">
    <property type="protein sequence ID" value="SEK12344.1"/>
    <property type="molecule type" value="Genomic_DNA"/>
</dbReference>
<dbReference type="Proteomes" id="UP000198866">
    <property type="component" value="Unassembled WGS sequence"/>
</dbReference>
<reference evidence="2" key="1">
    <citation type="submission" date="2016-10" db="EMBL/GenBank/DDBJ databases">
        <authorList>
            <person name="Varghese N."/>
            <person name="Submissions S."/>
        </authorList>
    </citation>
    <scope>NUCLEOTIDE SEQUENCE [LARGE SCALE GENOMIC DNA]</scope>
    <source>
        <strain evidence="2">LMG 26031</strain>
    </source>
</reference>
<evidence type="ECO:0000313" key="2">
    <source>
        <dbReference type="Proteomes" id="UP000198866"/>
    </source>
</evidence>
<dbReference type="AlphaFoldDB" id="A0A1H7EFD8"/>
<evidence type="ECO:0000313" key="1">
    <source>
        <dbReference type="EMBL" id="SEK12344.1"/>
    </source>
</evidence>
<keyword evidence="2" id="KW-1185">Reference proteome</keyword>
<dbReference type="RefSeq" id="WP_090873763.1">
    <property type="nucleotide sequence ID" value="NZ_FNYE01000057.1"/>
</dbReference>
<organism evidence="1 2">
    <name type="scientific">Paraburkholderia diazotrophica</name>
    <dbReference type="NCBI Taxonomy" id="667676"/>
    <lineage>
        <taxon>Bacteria</taxon>
        <taxon>Pseudomonadati</taxon>
        <taxon>Pseudomonadota</taxon>
        <taxon>Betaproteobacteria</taxon>
        <taxon>Burkholderiales</taxon>
        <taxon>Burkholderiaceae</taxon>
        <taxon>Paraburkholderia</taxon>
    </lineage>
</organism>